<organism evidence="5 6">
    <name type="scientific">Govanella unica</name>
    <dbReference type="NCBI Taxonomy" id="2975056"/>
    <lineage>
        <taxon>Bacteria</taxon>
        <taxon>Pseudomonadati</taxon>
        <taxon>Pseudomonadota</taxon>
        <taxon>Alphaproteobacteria</taxon>
        <taxon>Emcibacterales</taxon>
        <taxon>Govanellaceae</taxon>
        <taxon>Govanella</taxon>
    </lineage>
</organism>
<dbReference type="InterPro" id="IPR036318">
    <property type="entry name" value="FAD-bd_PCMH-like_sf"/>
</dbReference>
<name>A0A9X3TYC0_9PROT</name>
<dbReference type="InterPro" id="IPR016166">
    <property type="entry name" value="FAD-bd_PCMH"/>
</dbReference>
<dbReference type="InterPro" id="IPR004113">
    <property type="entry name" value="FAD-bd_oxidored_4_C"/>
</dbReference>
<dbReference type="PANTHER" id="PTHR43716:SF2">
    <property type="entry name" value="BLL6224 PROTEIN"/>
    <property type="match status" value="1"/>
</dbReference>
<dbReference type="InterPro" id="IPR051264">
    <property type="entry name" value="FAD-oxidored/transferase_4"/>
</dbReference>
<gene>
    <name evidence="5" type="ORF">NYP16_08685</name>
</gene>
<comment type="caution">
    <text evidence="5">The sequence shown here is derived from an EMBL/GenBank/DDBJ whole genome shotgun (WGS) entry which is preliminary data.</text>
</comment>
<dbReference type="InterPro" id="IPR016169">
    <property type="entry name" value="FAD-bd_PCMH_sub2"/>
</dbReference>
<feature type="domain" description="FAD-binding PCMH-type" evidence="4">
    <location>
        <begin position="34"/>
        <end position="215"/>
    </location>
</feature>
<dbReference type="InterPro" id="IPR016164">
    <property type="entry name" value="FAD-linked_Oxase-like_C"/>
</dbReference>
<dbReference type="GO" id="GO:0003824">
    <property type="term" value="F:catalytic activity"/>
    <property type="evidence" value="ECO:0007669"/>
    <property type="project" value="InterPro"/>
</dbReference>
<sequence length="462" mass="49297">MTVLDQMKAAVGPKGWTEDSAVIAPHLVEWRGLYKGQTPLMLSPATTDEVSAILRLASESGTRIAVQGGNTGLTCAGVPDQDGQEVLLSLGRMNRIRSVDARDFTLTAEAGVAVATLHQAAAELDRMFPLSLASEGSCMLGGVISTNAGGVNVLRYGSMRELVLGLEVVLPTGEIWNGLRALRKDNTGYDLKQYFIGAEGTLGVVTAAVVKLFPPLRTKCTGFVALPSAEAAIELFGRARDLTGDRLTAFELVPRFALEFVLKHIPTTRDPLTAPAPWYVLMEAAEPLEPLIAAALEDGHATDAVIAQSGEQATALWRLRESISEAQKLEGGSIKHDVSVPVSEMAAFIARASAAVLAVYPDARPVPFGHVGDGNVHFNIQSAAGADKPAFEAHWAAMNRLVHDIVVDMGGSISAEHGIGRLKSVELAHYRPALDLQLMRRIKAAFDPANILNRGRIFESNS</sequence>
<dbReference type="Pfam" id="PF02913">
    <property type="entry name" value="FAD-oxidase_C"/>
    <property type="match status" value="1"/>
</dbReference>
<dbReference type="GO" id="GO:0022904">
    <property type="term" value="P:respiratory electron transport chain"/>
    <property type="evidence" value="ECO:0007669"/>
    <property type="project" value="TreeGrafter"/>
</dbReference>
<evidence type="ECO:0000313" key="6">
    <source>
        <dbReference type="Proteomes" id="UP001141619"/>
    </source>
</evidence>
<dbReference type="PROSITE" id="PS51387">
    <property type="entry name" value="FAD_PCMH"/>
    <property type="match status" value="1"/>
</dbReference>
<dbReference type="SUPFAM" id="SSF56176">
    <property type="entry name" value="FAD-binding/transporter-associated domain-like"/>
    <property type="match status" value="1"/>
</dbReference>
<dbReference type="Gene3D" id="3.30.70.2190">
    <property type="match status" value="1"/>
</dbReference>
<evidence type="ECO:0000256" key="1">
    <source>
        <dbReference type="ARBA" id="ARBA00008000"/>
    </source>
</evidence>
<dbReference type="PANTHER" id="PTHR43716">
    <property type="entry name" value="D-2-HYDROXYGLUTARATE DEHYDROGENASE, MITOCHONDRIAL"/>
    <property type="match status" value="1"/>
</dbReference>
<keyword evidence="3" id="KW-0274">FAD</keyword>
<dbReference type="GO" id="GO:0071949">
    <property type="term" value="F:FAD binding"/>
    <property type="evidence" value="ECO:0007669"/>
    <property type="project" value="InterPro"/>
</dbReference>
<dbReference type="Proteomes" id="UP001141619">
    <property type="component" value="Unassembled WGS sequence"/>
</dbReference>
<dbReference type="SUPFAM" id="SSF55103">
    <property type="entry name" value="FAD-linked oxidases, C-terminal domain"/>
    <property type="match status" value="1"/>
</dbReference>
<comment type="similarity">
    <text evidence="1">Belongs to the FAD-binding oxidoreductase/transferase type 4 family.</text>
</comment>
<dbReference type="Pfam" id="PF01565">
    <property type="entry name" value="FAD_binding_4"/>
    <property type="match status" value="1"/>
</dbReference>
<reference evidence="5" key="1">
    <citation type="submission" date="2022-08" db="EMBL/GenBank/DDBJ databases">
        <authorList>
            <person name="Vandamme P."/>
            <person name="Hettiarachchi A."/>
            <person name="Peeters C."/>
            <person name="Cnockaert M."/>
            <person name="Carlier A."/>
        </authorList>
    </citation>
    <scope>NUCLEOTIDE SEQUENCE</scope>
    <source>
        <strain evidence="5">LMG 31809</strain>
    </source>
</reference>
<dbReference type="Gene3D" id="3.30.43.10">
    <property type="entry name" value="Uridine Diphospho-n-acetylenolpyruvylglucosamine Reductase, domain 2"/>
    <property type="match status" value="1"/>
</dbReference>
<reference evidence="5" key="2">
    <citation type="journal article" date="2023" name="Syst. Appl. Microbiol.">
        <title>Govania unica gen. nov., sp. nov., a rare biosphere bacterium that represents a novel family in the class Alphaproteobacteria.</title>
        <authorList>
            <person name="Vandamme P."/>
            <person name="Peeters C."/>
            <person name="Hettiarachchi A."/>
            <person name="Cnockaert M."/>
            <person name="Carlier A."/>
        </authorList>
    </citation>
    <scope>NUCLEOTIDE SEQUENCE</scope>
    <source>
        <strain evidence="5">LMG 31809</strain>
    </source>
</reference>
<dbReference type="InterPro" id="IPR006094">
    <property type="entry name" value="Oxid_FAD_bind_N"/>
</dbReference>
<protein>
    <submittedName>
        <fullName evidence="5">FAD-binding oxidoreductase</fullName>
    </submittedName>
</protein>
<dbReference type="InterPro" id="IPR016167">
    <property type="entry name" value="FAD-bd_PCMH_sub1"/>
</dbReference>
<dbReference type="Gene3D" id="3.30.70.2740">
    <property type="match status" value="1"/>
</dbReference>
<evidence type="ECO:0000259" key="4">
    <source>
        <dbReference type="PROSITE" id="PS51387"/>
    </source>
</evidence>
<evidence type="ECO:0000313" key="5">
    <source>
        <dbReference type="EMBL" id="MDA5194023.1"/>
    </source>
</evidence>
<dbReference type="Gene3D" id="1.10.45.10">
    <property type="entry name" value="Vanillyl-alcohol Oxidase, Chain A, domain 4"/>
    <property type="match status" value="1"/>
</dbReference>
<dbReference type="EMBL" id="JANWOI010000003">
    <property type="protein sequence ID" value="MDA5194023.1"/>
    <property type="molecule type" value="Genomic_DNA"/>
</dbReference>
<dbReference type="Gene3D" id="3.30.465.10">
    <property type="match status" value="1"/>
</dbReference>
<dbReference type="AlphaFoldDB" id="A0A9X3TYC0"/>
<evidence type="ECO:0000256" key="2">
    <source>
        <dbReference type="ARBA" id="ARBA00022630"/>
    </source>
</evidence>
<keyword evidence="2" id="KW-0285">Flavoprotein</keyword>
<keyword evidence="6" id="KW-1185">Reference proteome</keyword>
<dbReference type="InterPro" id="IPR016171">
    <property type="entry name" value="Vanillyl_alc_oxidase_C-sub2"/>
</dbReference>
<evidence type="ECO:0000256" key="3">
    <source>
        <dbReference type="ARBA" id="ARBA00022827"/>
    </source>
</evidence>
<accession>A0A9X3TYC0</accession>
<dbReference type="RefSeq" id="WP_274943729.1">
    <property type="nucleotide sequence ID" value="NZ_JANWOI010000003.1"/>
</dbReference>
<proteinExistence type="inferred from homology"/>